<dbReference type="RefSeq" id="WP_068959740.1">
    <property type="nucleotide sequence ID" value="NZ_CAJTAP010000028.1"/>
</dbReference>
<keyword evidence="1" id="KW-0732">Signal</keyword>
<organism evidence="2 3">
    <name type="scientific">Muribaculum intestinale</name>
    <dbReference type="NCBI Taxonomy" id="1796646"/>
    <lineage>
        <taxon>Bacteria</taxon>
        <taxon>Pseudomonadati</taxon>
        <taxon>Bacteroidota</taxon>
        <taxon>Bacteroidia</taxon>
        <taxon>Bacteroidales</taxon>
        <taxon>Muribaculaceae</taxon>
        <taxon>Muribaculum</taxon>
    </lineage>
</organism>
<keyword evidence="3" id="KW-1185">Reference proteome</keyword>
<dbReference type="OrthoDB" id="1387301at2"/>
<gene>
    <name evidence="2" type="ORF">A4V02_00310</name>
</gene>
<evidence type="ECO:0000313" key="2">
    <source>
        <dbReference type="EMBL" id="ANU62340.1"/>
    </source>
</evidence>
<dbReference type="GeneID" id="65535278"/>
<evidence type="ECO:0000256" key="1">
    <source>
        <dbReference type="SAM" id="SignalP"/>
    </source>
</evidence>
<dbReference type="STRING" id="1796646.A4V02_00310"/>
<dbReference type="SUPFAM" id="SSF48452">
    <property type="entry name" value="TPR-like"/>
    <property type="match status" value="1"/>
</dbReference>
<dbReference type="KEGG" id="pary:A4V02_00310"/>
<feature type="signal peptide" evidence="1">
    <location>
        <begin position="1"/>
        <end position="22"/>
    </location>
</feature>
<evidence type="ECO:0000313" key="3">
    <source>
        <dbReference type="Proteomes" id="UP000186351"/>
    </source>
</evidence>
<dbReference type="InterPro" id="IPR024302">
    <property type="entry name" value="SusD-like"/>
</dbReference>
<feature type="chain" id="PRO_5008529183" description="SusD/RagB family nutrient-binding outer membrane lipoprotein" evidence="1">
    <location>
        <begin position="23"/>
        <end position="591"/>
    </location>
</feature>
<dbReference type="Pfam" id="PF12741">
    <property type="entry name" value="SusD-like"/>
    <property type="match status" value="1"/>
</dbReference>
<proteinExistence type="predicted"/>
<protein>
    <recommendedName>
        <fullName evidence="4">SusD/RagB family nutrient-binding outer membrane lipoprotein</fullName>
    </recommendedName>
</protein>
<name>A0A1B1S6C0_9BACT</name>
<dbReference type="Gene3D" id="1.25.40.390">
    <property type="match status" value="1"/>
</dbReference>
<accession>A0A1Z2XFG2</accession>
<sequence length="591" mass="66716">MKLNILKYALAALPLVTFSACMDFDTPSDEFNKETDVTLRPEPLHGDADNLEIKDVVAEEDFPEIKKALKNDLDMLITAQYYLMGGKNGEEPGAHQWQYVFNLTTDAYAGYTTCDQSWNGSFPTTYSYKRDFCEGPHGRFLSMKNNLGNLLNNDLTNEMVEIKAIALLLFDYVAQECTDLYGSIAYQDHKGNKETNPFTFNDGYTIYTSILKNIDDIVAVFDNFPNRPDWYRAEINNILFESDKLTQDQQIDTWRRFANSLKLRMAMHLVKVDPAEAKRLAEEAVASGVVESMAQEIGMNANTGFMGSHPLKMIMSGWNDSRVNASFVSMLTSLQHPYINYMIGNNTDDLINADGSVTNKNSGIYGLRAGIRMESGQAYYANARVAYSQFEGDDFEWMPIYAMKWAEVDFLRAEGALRGWSMGGTAQSFYERGIKNADCGDRFSMPTGNYEAYLDDYMQVENAVPFTYVDPMDHNNDIESVTKIGVKWNDSDDNETKLEKIITQKYIAIFPYSYEAWTDIRRTGYPKIFPVLNPNLGDGSLSDGDLIRRLPLPHGDLQAGMDDIATSGIQALGGPDQQATRVFWDKNEANF</sequence>
<accession>A0A1B1S6C0</accession>
<evidence type="ECO:0008006" key="4">
    <source>
        <dbReference type="Google" id="ProtNLM"/>
    </source>
</evidence>
<dbReference type="PROSITE" id="PS51257">
    <property type="entry name" value="PROKAR_LIPOPROTEIN"/>
    <property type="match status" value="1"/>
</dbReference>
<dbReference type="AlphaFoldDB" id="A0A1B1S6C0"/>
<reference evidence="3" key="1">
    <citation type="submission" date="2016-04" db="EMBL/GenBank/DDBJ databases">
        <title>Complete Genome Sequences of Twelve Strains of a Stable Defined Moderately Diverse Mouse Microbiota 2 (sDMDMm2).</title>
        <authorList>
            <person name="Uchimura Y."/>
            <person name="Wyss M."/>
            <person name="Brugiroux S."/>
            <person name="Limenitakis J.P."/>
            <person name="Stecher B."/>
            <person name="McCoy K.D."/>
            <person name="Macpherson A.J."/>
        </authorList>
    </citation>
    <scope>NUCLEOTIDE SEQUENCE [LARGE SCALE GENOMIC DNA]</scope>
    <source>
        <strain evidence="3">YL27</strain>
    </source>
</reference>
<dbReference type="Proteomes" id="UP000186351">
    <property type="component" value="Chromosome"/>
</dbReference>
<dbReference type="EMBL" id="CP015402">
    <property type="protein sequence ID" value="ANU62340.1"/>
    <property type="molecule type" value="Genomic_DNA"/>
</dbReference>
<dbReference type="InterPro" id="IPR011990">
    <property type="entry name" value="TPR-like_helical_dom_sf"/>
</dbReference>